<comment type="caution">
    <text evidence="2">The sequence shown here is derived from an EMBL/GenBank/DDBJ whole genome shotgun (WGS) entry which is preliminary data.</text>
</comment>
<name>A0A4C1XH58_EUMVA</name>
<reference evidence="2 3" key="1">
    <citation type="journal article" date="2019" name="Commun. Biol.">
        <title>The bagworm genome reveals a unique fibroin gene that provides high tensile strength.</title>
        <authorList>
            <person name="Kono N."/>
            <person name="Nakamura H."/>
            <person name="Ohtoshi R."/>
            <person name="Tomita M."/>
            <person name="Numata K."/>
            <person name="Arakawa K."/>
        </authorList>
    </citation>
    <scope>NUCLEOTIDE SEQUENCE [LARGE SCALE GENOMIC DNA]</scope>
</reference>
<evidence type="ECO:0000313" key="3">
    <source>
        <dbReference type="Proteomes" id="UP000299102"/>
    </source>
</evidence>
<gene>
    <name evidence="2" type="ORF">EVAR_44743_1</name>
</gene>
<organism evidence="2 3">
    <name type="scientific">Eumeta variegata</name>
    <name type="common">Bagworm moth</name>
    <name type="synonym">Eumeta japonica</name>
    <dbReference type="NCBI Taxonomy" id="151549"/>
    <lineage>
        <taxon>Eukaryota</taxon>
        <taxon>Metazoa</taxon>
        <taxon>Ecdysozoa</taxon>
        <taxon>Arthropoda</taxon>
        <taxon>Hexapoda</taxon>
        <taxon>Insecta</taxon>
        <taxon>Pterygota</taxon>
        <taxon>Neoptera</taxon>
        <taxon>Endopterygota</taxon>
        <taxon>Lepidoptera</taxon>
        <taxon>Glossata</taxon>
        <taxon>Ditrysia</taxon>
        <taxon>Tineoidea</taxon>
        <taxon>Psychidae</taxon>
        <taxon>Oiketicinae</taxon>
        <taxon>Eumeta</taxon>
    </lineage>
</organism>
<feature type="region of interest" description="Disordered" evidence="1">
    <location>
        <begin position="206"/>
        <end position="226"/>
    </location>
</feature>
<evidence type="ECO:0000313" key="2">
    <source>
        <dbReference type="EMBL" id="GBP62503.1"/>
    </source>
</evidence>
<protein>
    <submittedName>
        <fullName evidence="2">Uncharacterized protein</fullName>
    </submittedName>
</protein>
<proteinExistence type="predicted"/>
<dbReference type="Proteomes" id="UP000299102">
    <property type="component" value="Unassembled WGS sequence"/>
</dbReference>
<dbReference type="AlphaFoldDB" id="A0A4C1XH58"/>
<evidence type="ECO:0000256" key="1">
    <source>
        <dbReference type="SAM" id="MobiDB-lite"/>
    </source>
</evidence>
<accession>A0A4C1XH58</accession>
<keyword evidence="3" id="KW-1185">Reference proteome</keyword>
<dbReference type="EMBL" id="BGZK01000842">
    <property type="protein sequence ID" value="GBP62503.1"/>
    <property type="molecule type" value="Genomic_DNA"/>
</dbReference>
<sequence length="246" mass="27280">MDTHSPSKVRSALPASWVAITWCEEGEQSNGRRNWMTGEWATETRTQESLSTVPSSISHNFVQIWELDDVGEVFRTGESEKPDFKPVPVAGRWRYRVAPPPRPTWPNTLNSDDDVLSVCLLYVSASGDNAIFSYTAMNKVQAGALCMCERSPFCVYGCKTKAVRAVNLKHRQVGWPRRRVAPRAHAGARTRARRAAASFTYAGVREGRHRAPGDRAPGRENGARERDERTIIGGGKKRKVGGGITL</sequence>